<dbReference type="PaxDb" id="1435377-SUSAZ_07825"/>
<dbReference type="EMBL" id="CP013695">
    <property type="protein sequence ID" value="ALU30924.1"/>
    <property type="molecule type" value="Genomic_DNA"/>
</dbReference>
<organism evidence="1 4">
    <name type="scientific">Sulfolobus acidocaldarius</name>
    <dbReference type="NCBI Taxonomy" id="2285"/>
    <lineage>
        <taxon>Archaea</taxon>
        <taxon>Thermoproteota</taxon>
        <taxon>Thermoprotei</taxon>
        <taxon>Sulfolobales</taxon>
        <taxon>Sulfolobaceae</taxon>
        <taxon>Sulfolobus</taxon>
    </lineage>
</organism>
<reference evidence="3 4" key="1">
    <citation type="submission" date="2015-12" db="EMBL/GenBank/DDBJ databases">
        <title>A stable core within a dynamic pangenome in Sulfolobus acidocaldarius.</title>
        <authorList>
            <person name="Anderson R."/>
            <person name="Kouris A."/>
            <person name="Seward C."/>
            <person name="Campbell K."/>
            <person name="Whitaker R."/>
        </authorList>
    </citation>
    <scope>NUCLEOTIDE SEQUENCE [LARGE SCALE GENOMIC DNA]</scope>
    <source>
        <strain evidence="1 4">GG12-C01-09</strain>
        <strain evidence="2 3">NG05B_CO5_07</strain>
    </source>
</reference>
<name>A0A0U2Y3S2_9CREN</name>
<sequence length="226" mass="27270">MDRLEYKEINEIIRHKDEILSDLKSKDREKRKIAWDKIKSLVDTGNVKVLEGKKNYLRSLLWNRIQGVREDAWSHLDIYKELSVEGIERGLRANSDRIKWTAWSHIFELMDMGIITRKKVIEDKYSFWRLLRSRWSTIRKKAWRLFVDLVKARIFDRRDVGRYVEFLRHNKPSVRIYAWEVALQLLNLGFIDANTLKSNQIYLEDLTKIESRIKKRALRILLRLKS</sequence>
<evidence type="ECO:0000313" key="2">
    <source>
        <dbReference type="EMBL" id="ALU30924.1"/>
    </source>
</evidence>
<evidence type="ECO:0000313" key="4">
    <source>
        <dbReference type="Proteomes" id="UP000065473"/>
    </source>
</evidence>
<dbReference type="STRING" id="1435377.SUSAZ_07825"/>
<proteinExistence type="predicted"/>
<dbReference type="RefSeq" id="WP_015385648.1">
    <property type="nucleotide sequence ID" value="NZ_BHWZ01000004.1"/>
</dbReference>
<dbReference type="GeneID" id="14552144"/>
<gene>
    <name evidence="1" type="ORF">ATY89_09855</name>
    <name evidence="2" type="ORF">ATZ20_01410</name>
</gene>
<dbReference type="AlphaFoldDB" id="A0A0U2Y3S2"/>
<protein>
    <submittedName>
        <fullName evidence="1">Uncharacterized protein</fullName>
    </submittedName>
</protein>
<dbReference type="EMBL" id="CP013694">
    <property type="protein sequence ID" value="ALU30209.1"/>
    <property type="molecule type" value="Genomic_DNA"/>
</dbReference>
<evidence type="ECO:0000313" key="1">
    <source>
        <dbReference type="EMBL" id="ALU30209.1"/>
    </source>
</evidence>
<accession>A0A0U2Y3S2</accession>
<dbReference type="OrthoDB" id="39953at2157"/>
<evidence type="ECO:0000313" key="3">
    <source>
        <dbReference type="Proteomes" id="UP000060043"/>
    </source>
</evidence>
<dbReference type="Proteomes" id="UP000065473">
    <property type="component" value="Chromosome"/>
</dbReference>
<dbReference type="Proteomes" id="UP000060043">
    <property type="component" value="Chromosome"/>
</dbReference>